<name>A0A4R2HC16_9SPHI</name>
<dbReference type="RefSeq" id="WP_132534067.1">
    <property type="nucleotide sequence ID" value="NZ_BMJO01000005.1"/>
</dbReference>
<reference evidence="3 4" key="3">
    <citation type="submission" date="2019-03" db="EMBL/GenBank/DDBJ databases">
        <title>Genomic Encyclopedia of Type Strains, Phase IV (KMG-IV): sequencing the most valuable type-strain genomes for metagenomic binning, comparative biology and taxonomic classification.</title>
        <authorList>
            <person name="Goeker M."/>
        </authorList>
    </citation>
    <scope>NUCLEOTIDE SEQUENCE [LARGE SCALE GENOMIC DNA]</scope>
    <source>
        <strain evidence="3 4">DSM 103236</strain>
    </source>
</reference>
<dbReference type="AlphaFoldDB" id="A0A4R2HC16"/>
<evidence type="ECO:0000259" key="1">
    <source>
        <dbReference type="Pfam" id="PF13524"/>
    </source>
</evidence>
<dbReference type="EMBL" id="BMJO01000005">
    <property type="protein sequence ID" value="GGE63856.1"/>
    <property type="molecule type" value="Genomic_DNA"/>
</dbReference>
<dbReference type="OrthoDB" id="1064575at2"/>
<evidence type="ECO:0000313" key="4">
    <source>
        <dbReference type="Proteomes" id="UP000295684"/>
    </source>
</evidence>
<dbReference type="GO" id="GO:0016740">
    <property type="term" value="F:transferase activity"/>
    <property type="evidence" value="ECO:0007669"/>
    <property type="project" value="UniProtKB-KW"/>
</dbReference>
<dbReference type="Proteomes" id="UP000622648">
    <property type="component" value="Unassembled WGS sequence"/>
</dbReference>
<reference evidence="5" key="2">
    <citation type="journal article" date="2019" name="Int. J. Syst. Evol. Microbiol.">
        <title>The Global Catalogue of Microorganisms (GCM) 10K type strain sequencing project: providing services to taxonomists for standard genome sequencing and annotation.</title>
        <authorList>
            <consortium name="The Broad Institute Genomics Platform"/>
            <consortium name="The Broad Institute Genome Sequencing Center for Infectious Disease"/>
            <person name="Wu L."/>
            <person name="Ma J."/>
        </authorList>
    </citation>
    <scope>NUCLEOTIDE SEQUENCE [LARGE SCALE GENOMIC DNA]</scope>
    <source>
        <strain evidence="5">CGMCC 1.15644</strain>
    </source>
</reference>
<feature type="domain" description="Spore protein YkvP/CgeB glycosyl transferase-like" evidence="1">
    <location>
        <begin position="214"/>
        <end position="328"/>
    </location>
</feature>
<protein>
    <submittedName>
        <fullName evidence="3">Glycosyltransferase involved in cell wall biosynthesis</fullName>
    </submittedName>
</protein>
<proteinExistence type="predicted"/>
<keyword evidence="5" id="KW-1185">Reference proteome</keyword>
<dbReference type="InterPro" id="IPR055259">
    <property type="entry name" value="YkvP/CgeB_Glyco_trans-like"/>
</dbReference>
<sequence length="337" mass="38884">MVTLITSQIPKSSPDISHLIAFEDYCQDNSNWTIKQGPVLFNPRSFSLRVFSGIQTLLKPILKRVKIKGAVLSLGLPYYHYLTAKTFPYFGTDCDLRVLWTYDVWAPDFDRVEQLVNKSKINLLLLSSYQATAHFKKLNLTNCKVHWVPETIDVHAYQYKEWSEKSIDVLSFGRSWQQYHEVIVDGCEEHHINYQYQERSATHDVAVHGLKKKLQFPTTADFTAGLADSKICICFPRCVTHPALAGDVSTLTIRYLQAMASKCVIIGAAPKEITQLFDYNPVIEIDWEKPVEQIRHILDYPEEYSAIVEKNYQMVHQHFHHQHAINQINELVKTNLT</sequence>
<organism evidence="3 4">
    <name type="scientific">Pedobacter psychrotolerans</name>
    <dbReference type="NCBI Taxonomy" id="1843235"/>
    <lineage>
        <taxon>Bacteria</taxon>
        <taxon>Pseudomonadati</taxon>
        <taxon>Bacteroidota</taxon>
        <taxon>Sphingobacteriia</taxon>
        <taxon>Sphingobacteriales</taxon>
        <taxon>Sphingobacteriaceae</taxon>
        <taxon>Pedobacter</taxon>
    </lineage>
</organism>
<evidence type="ECO:0000313" key="3">
    <source>
        <dbReference type="EMBL" id="TCO23954.1"/>
    </source>
</evidence>
<evidence type="ECO:0000313" key="5">
    <source>
        <dbReference type="Proteomes" id="UP000622648"/>
    </source>
</evidence>
<evidence type="ECO:0000313" key="2">
    <source>
        <dbReference type="EMBL" id="GGE63856.1"/>
    </source>
</evidence>
<accession>A0A4R2HC16</accession>
<dbReference type="Pfam" id="PF13524">
    <property type="entry name" value="Glyco_trans_1_2"/>
    <property type="match status" value="1"/>
</dbReference>
<gene>
    <name evidence="3" type="ORF">EV200_105429</name>
    <name evidence="2" type="ORF">GCM10011413_32870</name>
</gene>
<keyword evidence="3" id="KW-0808">Transferase</keyword>
<dbReference type="EMBL" id="SLWO01000005">
    <property type="protein sequence ID" value="TCO23954.1"/>
    <property type="molecule type" value="Genomic_DNA"/>
</dbReference>
<reference evidence="2" key="4">
    <citation type="submission" date="2024-05" db="EMBL/GenBank/DDBJ databases">
        <authorList>
            <person name="Sun Q."/>
            <person name="Zhou Y."/>
        </authorList>
    </citation>
    <scope>NUCLEOTIDE SEQUENCE</scope>
    <source>
        <strain evidence="2">CGMCC 1.15644</strain>
    </source>
</reference>
<reference evidence="2" key="1">
    <citation type="journal article" date="2014" name="Int. J. Syst. Evol. Microbiol.">
        <title>Complete genome of a new Firmicutes species belonging to the dominant human colonic microbiota ('Ruminococcus bicirculans') reveals two chromosomes and a selective capacity to utilize plant glucans.</title>
        <authorList>
            <consortium name="NISC Comparative Sequencing Program"/>
            <person name="Wegmann U."/>
            <person name="Louis P."/>
            <person name="Goesmann A."/>
            <person name="Henrissat B."/>
            <person name="Duncan S.H."/>
            <person name="Flint H.J."/>
        </authorList>
    </citation>
    <scope>NUCLEOTIDE SEQUENCE</scope>
    <source>
        <strain evidence="2">CGMCC 1.15644</strain>
    </source>
</reference>
<dbReference type="Proteomes" id="UP000295684">
    <property type="component" value="Unassembled WGS sequence"/>
</dbReference>
<comment type="caution">
    <text evidence="3">The sequence shown here is derived from an EMBL/GenBank/DDBJ whole genome shotgun (WGS) entry which is preliminary data.</text>
</comment>